<evidence type="ECO:0000256" key="2">
    <source>
        <dbReference type="ARBA" id="ARBA00023136"/>
    </source>
</evidence>
<dbReference type="PRINTS" id="PR00252">
    <property type="entry name" value="NRIONCHANNEL"/>
</dbReference>
<reference evidence="6" key="1">
    <citation type="submission" date="2022-11" db="UniProtKB">
        <authorList>
            <consortium name="WormBaseParasite"/>
        </authorList>
    </citation>
    <scope>IDENTIFICATION</scope>
</reference>
<dbReference type="InterPro" id="IPR006202">
    <property type="entry name" value="Neur_chan_lig-bd"/>
</dbReference>
<dbReference type="Proteomes" id="UP000887574">
    <property type="component" value="Unplaced"/>
</dbReference>
<dbReference type="Gene3D" id="2.70.170.10">
    <property type="entry name" value="Neurotransmitter-gated ion-channel ligand-binding domain"/>
    <property type="match status" value="1"/>
</dbReference>
<evidence type="ECO:0000313" key="6">
    <source>
        <dbReference type="WBParaSite" id="jg19393"/>
    </source>
</evidence>
<dbReference type="InterPro" id="IPR036734">
    <property type="entry name" value="Neur_chan_lig-bd_sf"/>
</dbReference>
<evidence type="ECO:0000256" key="1">
    <source>
        <dbReference type="ARBA" id="ARBA00004141"/>
    </source>
</evidence>
<dbReference type="PROSITE" id="PS00236">
    <property type="entry name" value="NEUROTR_ION_CHANNEL"/>
    <property type="match status" value="1"/>
</dbReference>
<evidence type="ECO:0000313" key="5">
    <source>
        <dbReference type="Proteomes" id="UP000887574"/>
    </source>
</evidence>
<keyword evidence="3" id="KW-0406">Ion transport</keyword>
<dbReference type="SUPFAM" id="SSF63712">
    <property type="entry name" value="Nicotinic receptor ligand binding domain-like"/>
    <property type="match status" value="1"/>
</dbReference>
<evidence type="ECO:0000256" key="3">
    <source>
        <dbReference type="RuleBase" id="RU000687"/>
    </source>
</evidence>
<keyword evidence="2" id="KW-0472">Membrane</keyword>
<dbReference type="GO" id="GO:0005230">
    <property type="term" value="F:extracellular ligand-gated monoatomic ion channel activity"/>
    <property type="evidence" value="ECO:0007669"/>
    <property type="project" value="InterPro"/>
</dbReference>
<dbReference type="InterPro" id="IPR006201">
    <property type="entry name" value="Neur_channel"/>
</dbReference>
<dbReference type="GO" id="GO:0004888">
    <property type="term" value="F:transmembrane signaling receptor activity"/>
    <property type="evidence" value="ECO:0007669"/>
    <property type="project" value="InterPro"/>
</dbReference>
<proteinExistence type="inferred from homology"/>
<comment type="similarity">
    <text evidence="3">Belongs to the ligand-gated ion channel (TC 1.A.9) family.</text>
</comment>
<keyword evidence="3" id="KW-0813">Transport</keyword>
<sequence length="257" mass="29713">MSKSSSNDYPPDNWILEMILKNYDQRIRPSSNSSVPGQIGPVLVKVNMLIRMLSNIDVVNMEYSMQITFREQWVDRRLAFAHLLQNSTNQPKFLTVPYVKSNLWLPDSFFPTEKSAHRHMIDTENMFLRIYADGTILYSARLSLVCSCPMHLQLYPLDVQHCDFDLISYAHTTKDIVYEWDTTSAPVQLKGGVGQDLPNFLLENIDTGVECASHTNTGTYACLRMRMKLTRLMTYFVLQLYLPTTMSKYQSFIVRNI</sequence>
<dbReference type="WBParaSite" id="jg19393">
    <property type="protein sequence ID" value="jg19393"/>
    <property type="gene ID" value="jg19393"/>
</dbReference>
<accession>A0A915DHR4</accession>
<comment type="subcellular location">
    <subcellularLocation>
        <location evidence="1">Membrane</location>
        <topology evidence="1">Multi-pass membrane protein</topology>
    </subcellularLocation>
</comment>
<dbReference type="GO" id="GO:0016020">
    <property type="term" value="C:membrane"/>
    <property type="evidence" value="ECO:0007669"/>
    <property type="project" value="UniProtKB-SubCell"/>
</dbReference>
<evidence type="ECO:0000259" key="4">
    <source>
        <dbReference type="Pfam" id="PF02931"/>
    </source>
</evidence>
<keyword evidence="3" id="KW-0407">Ion channel</keyword>
<protein>
    <submittedName>
        <fullName evidence="6">Neurotransmitter-gated ion-channel ligand-binding domain-containing protein</fullName>
    </submittedName>
</protein>
<dbReference type="PANTHER" id="PTHR18945">
    <property type="entry name" value="NEUROTRANSMITTER GATED ION CHANNEL"/>
    <property type="match status" value="1"/>
</dbReference>
<name>A0A915DHR4_9BILA</name>
<dbReference type="Pfam" id="PF02931">
    <property type="entry name" value="Neur_chan_LBD"/>
    <property type="match status" value="1"/>
</dbReference>
<keyword evidence="5" id="KW-1185">Reference proteome</keyword>
<organism evidence="5 6">
    <name type="scientific">Ditylenchus dipsaci</name>
    <dbReference type="NCBI Taxonomy" id="166011"/>
    <lineage>
        <taxon>Eukaryota</taxon>
        <taxon>Metazoa</taxon>
        <taxon>Ecdysozoa</taxon>
        <taxon>Nematoda</taxon>
        <taxon>Chromadorea</taxon>
        <taxon>Rhabditida</taxon>
        <taxon>Tylenchina</taxon>
        <taxon>Tylenchomorpha</taxon>
        <taxon>Sphaerularioidea</taxon>
        <taxon>Anguinidae</taxon>
        <taxon>Anguininae</taxon>
        <taxon>Ditylenchus</taxon>
    </lineage>
</organism>
<dbReference type="AlphaFoldDB" id="A0A915DHR4"/>
<feature type="domain" description="Neurotransmitter-gated ion-channel ligand-binding" evidence="4">
    <location>
        <begin position="15"/>
        <end position="233"/>
    </location>
</feature>
<dbReference type="CDD" id="cd18993">
    <property type="entry name" value="LGIC_ECD_GluCl"/>
    <property type="match status" value="1"/>
</dbReference>
<dbReference type="InterPro" id="IPR018000">
    <property type="entry name" value="Neurotransmitter_ion_chnl_CS"/>
</dbReference>